<comment type="caution">
    <text evidence="2">The sequence shown here is derived from an EMBL/GenBank/DDBJ whole genome shotgun (WGS) entry which is preliminary data.</text>
</comment>
<feature type="region of interest" description="Disordered" evidence="1">
    <location>
        <begin position="61"/>
        <end position="119"/>
    </location>
</feature>
<dbReference type="STRING" id="1263868.RESH_04763"/>
<protein>
    <submittedName>
        <fullName evidence="2">Uncharacterized protein</fullName>
    </submittedName>
</protein>
<organism evidence="2 3">
    <name type="scientific">Rhodopirellula europaea SH398</name>
    <dbReference type="NCBI Taxonomy" id="1263868"/>
    <lineage>
        <taxon>Bacteria</taxon>
        <taxon>Pseudomonadati</taxon>
        <taxon>Planctomycetota</taxon>
        <taxon>Planctomycetia</taxon>
        <taxon>Pirellulales</taxon>
        <taxon>Pirellulaceae</taxon>
        <taxon>Rhodopirellula</taxon>
    </lineage>
</organism>
<feature type="compositionally biased region" description="Basic and acidic residues" evidence="1">
    <location>
        <begin position="105"/>
        <end position="115"/>
    </location>
</feature>
<feature type="compositionally biased region" description="Polar residues" evidence="1">
    <location>
        <begin position="14"/>
        <end position="25"/>
    </location>
</feature>
<dbReference type="Proteomes" id="UP000011996">
    <property type="component" value="Unassembled WGS sequence"/>
</dbReference>
<name>M5SEQ9_9BACT</name>
<dbReference type="PATRIC" id="fig|1263868.3.peg.5171"/>
<feature type="region of interest" description="Disordered" evidence="1">
    <location>
        <begin position="1"/>
        <end position="29"/>
    </location>
</feature>
<dbReference type="EMBL" id="ANOF01000153">
    <property type="protein sequence ID" value="EMI24654.1"/>
    <property type="molecule type" value="Genomic_DNA"/>
</dbReference>
<sequence length="185" mass="21634">MTDKRIECEPIPTGCQSTTETSRSAITDHRSNEVSVNERAATHVQRWRDYRTTWKIKSAKIGAQDAPDGQIDSRKMASHDANTNSHRRRKATSIEHGPHWSKQRPNWDREDPNRSRERHLRKCSSCNCNRLRMGRSRHVWDRDPTWTLVQMIHRDGSNCRLLQHHFHCMLLPFDTRSNAEGTSIN</sequence>
<evidence type="ECO:0000313" key="2">
    <source>
        <dbReference type="EMBL" id="EMI24654.1"/>
    </source>
</evidence>
<accession>M5SEQ9</accession>
<gene>
    <name evidence="2" type="ORF">RESH_04763</name>
</gene>
<reference evidence="2 3" key="1">
    <citation type="journal article" date="2013" name="Mar. Genomics">
        <title>Expression of sulfatases in Rhodopirellula baltica and the diversity of sulfatases in the genus Rhodopirellula.</title>
        <authorList>
            <person name="Wegner C.E."/>
            <person name="Richter-Heitmann T."/>
            <person name="Klindworth A."/>
            <person name="Klockow C."/>
            <person name="Richter M."/>
            <person name="Achstetter T."/>
            <person name="Glockner F.O."/>
            <person name="Harder J."/>
        </authorList>
    </citation>
    <scope>NUCLEOTIDE SEQUENCE [LARGE SCALE GENOMIC DNA]</scope>
    <source>
        <strain evidence="2 3">SH398</strain>
    </source>
</reference>
<proteinExistence type="predicted"/>
<evidence type="ECO:0000313" key="3">
    <source>
        <dbReference type="Proteomes" id="UP000011996"/>
    </source>
</evidence>
<evidence type="ECO:0000256" key="1">
    <source>
        <dbReference type="SAM" id="MobiDB-lite"/>
    </source>
</evidence>
<dbReference type="AlphaFoldDB" id="M5SEQ9"/>